<accession>A0A139PH13</accession>
<dbReference type="AlphaFoldDB" id="A0A139PH13"/>
<dbReference type="EMBL" id="LQZP01000530">
    <property type="protein sequence ID" value="KXT88797.1"/>
    <property type="molecule type" value="Genomic_DNA"/>
</dbReference>
<dbReference type="PATRIC" id="fig|1303.81.peg.2358"/>
<dbReference type="Proteomes" id="UP000070053">
    <property type="component" value="Unassembled WGS sequence"/>
</dbReference>
<evidence type="ECO:0000313" key="2">
    <source>
        <dbReference type="Proteomes" id="UP000070053"/>
    </source>
</evidence>
<gene>
    <name evidence="1" type="ORF">SORDD21_01862</name>
</gene>
<reference evidence="1 2" key="1">
    <citation type="submission" date="2016-01" db="EMBL/GenBank/DDBJ databases">
        <title>Highly variable Streptococcus oralis are common among viridans streptococci isolated from primates.</title>
        <authorList>
            <person name="Denapaite D."/>
            <person name="Rieger M."/>
            <person name="Koendgen S."/>
            <person name="Brueckner R."/>
            <person name="Ochigava I."/>
            <person name="Kappeler P."/>
            <person name="Maetz-Rensing K."/>
            <person name="Leendertz F."/>
            <person name="Hakenbeck R."/>
        </authorList>
    </citation>
    <scope>NUCLEOTIDE SEQUENCE [LARGE SCALE GENOMIC DNA]</scope>
    <source>
        <strain evidence="1 2">DD21</strain>
    </source>
</reference>
<organism evidence="1 2">
    <name type="scientific">Streptococcus oralis</name>
    <dbReference type="NCBI Taxonomy" id="1303"/>
    <lineage>
        <taxon>Bacteria</taxon>
        <taxon>Bacillati</taxon>
        <taxon>Bacillota</taxon>
        <taxon>Bacilli</taxon>
        <taxon>Lactobacillales</taxon>
        <taxon>Streptococcaceae</taxon>
        <taxon>Streptococcus</taxon>
    </lineage>
</organism>
<comment type="caution">
    <text evidence="1">The sequence shown here is derived from an EMBL/GenBank/DDBJ whole genome shotgun (WGS) entry which is preliminary data.</text>
</comment>
<evidence type="ECO:0000313" key="1">
    <source>
        <dbReference type="EMBL" id="KXT88797.1"/>
    </source>
</evidence>
<protein>
    <submittedName>
        <fullName evidence="1">Uncharacterized protein</fullName>
    </submittedName>
</protein>
<proteinExistence type="predicted"/>
<sequence>MFSTIKRVTIDNAQNDLQSLKQTTTFNREKRKDGRNL</sequence>
<name>A0A139PH13_STROR</name>